<evidence type="ECO:0000313" key="3">
    <source>
        <dbReference type="Proteomes" id="UP001055439"/>
    </source>
</evidence>
<proteinExistence type="predicted"/>
<protein>
    <recommendedName>
        <fullName evidence="4">Secreted protein</fullName>
    </recommendedName>
</protein>
<reference evidence="2" key="1">
    <citation type="submission" date="2022-05" db="EMBL/GenBank/DDBJ databases">
        <title>The Musa troglodytarum L. genome provides insights into the mechanism of non-climacteric behaviour and enrichment of carotenoids.</title>
        <authorList>
            <person name="Wang J."/>
        </authorList>
    </citation>
    <scope>NUCLEOTIDE SEQUENCE</scope>
    <source>
        <tissue evidence="2">Leaf</tissue>
    </source>
</reference>
<gene>
    <name evidence="2" type="ORF">MUK42_36468</name>
</gene>
<feature type="signal peptide" evidence="1">
    <location>
        <begin position="1"/>
        <end position="29"/>
    </location>
</feature>
<dbReference type="EMBL" id="CP097502">
    <property type="protein sequence ID" value="URD75590.1"/>
    <property type="molecule type" value="Genomic_DNA"/>
</dbReference>
<organism evidence="2 3">
    <name type="scientific">Musa troglodytarum</name>
    <name type="common">fe'i banana</name>
    <dbReference type="NCBI Taxonomy" id="320322"/>
    <lineage>
        <taxon>Eukaryota</taxon>
        <taxon>Viridiplantae</taxon>
        <taxon>Streptophyta</taxon>
        <taxon>Embryophyta</taxon>
        <taxon>Tracheophyta</taxon>
        <taxon>Spermatophyta</taxon>
        <taxon>Magnoliopsida</taxon>
        <taxon>Liliopsida</taxon>
        <taxon>Zingiberales</taxon>
        <taxon>Musaceae</taxon>
        <taxon>Musa</taxon>
    </lineage>
</organism>
<evidence type="ECO:0000313" key="2">
    <source>
        <dbReference type="EMBL" id="URD75590.1"/>
    </source>
</evidence>
<keyword evidence="3" id="KW-1185">Reference proteome</keyword>
<feature type="chain" id="PRO_5039679143" description="Secreted protein" evidence="1">
    <location>
        <begin position="30"/>
        <end position="92"/>
    </location>
</feature>
<evidence type="ECO:0008006" key="4">
    <source>
        <dbReference type="Google" id="ProtNLM"/>
    </source>
</evidence>
<accession>A0A9E7EEX1</accession>
<dbReference type="AlphaFoldDB" id="A0A9E7EEX1"/>
<dbReference type="Proteomes" id="UP001055439">
    <property type="component" value="Chromosome 1"/>
</dbReference>
<name>A0A9E7EEX1_9LILI</name>
<keyword evidence="1" id="KW-0732">Signal</keyword>
<sequence length="92" mass="10140">MKFLGPGRCAALAPTWFASLLRLLSVTNQDNEAKLWTKPRFPRLFRFSRAAPSRFLIVEGSADPRVSFLDSSFDSPSPGFVPLDKLRAGAIG</sequence>
<evidence type="ECO:0000256" key="1">
    <source>
        <dbReference type="SAM" id="SignalP"/>
    </source>
</evidence>